<accession>A0ABY5Y708</accession>
<dbReference type="Gene3D" id="2.60.120.260">
    <property type="entry name" value="Galactose-binding domain-like"/>
    <property type="match status" value="1"/>
</dbReference>
<sequence>MPDWKWTVSSRFRKDFNFSPGQSAYISLGPIDDSDIVYLNGTQIGVTEGEYAGNRYYDIDTDLFKSGKNTLAIRVEDTGGGGGIYGRP</sequence>
<name>A0ABY5Y708_9FLAO</name>
<dbReference type="EMBL" id="CP104205">
    <property type="protein sequence ID" value="UWX53761.1"/>
    <property type="molecule type" value="Genomic_DNA"/>
</dbReference>
<reference evidence="1" key="1">
    <citation type="submission" date="2022-09" db="EMBL/GenBank/DDBJ databases">
        <title>Maribacter litopenaei sp. nov., isolated from the intestinal tract of the Pacific White Shrimp, Litopenaeus vannamei.</title>
        <authorList>
            <person name="Kim S.Y."/>
            <person name="Hwang C.Y."/>
        </authorList>
    </citation>
    <scope>NUCLEOTIDE SEQUENCE</scope>
    <source>
        <strain evidence="1">HL-LV01</strain>
    </source>
</reference>
<dbReference type="Proteomes" id="UP001059209">
    <property type="component" value="Chromosome"/>
</dbReference>
<evidence type="ECO:0008006" key="3">
    <source>
        <dbReference type="Google" id="ProtNLM"/>
    </source>
</evidence>
<proteinExistence type="predicted"/>
<dbReference type="InterPro" id="IPR008979">
    <property type="entry name" value="Galactose-bd-like_sf"/>
</dbReference>
<keyword evidence="2" id="KW-1185">Reference proteome</keyword>
<protein>
    <recommendedName>
        <fullName evidence="3">Glycosyl hydrolases family 2, sugar binding domain</fullName>
    </recommendedName>
</protein>
<organism evidence="1 2">
    <name type="scientific">Maribacter litopenaei</name>
    <dbReference type="NCBI Taxonomy" id="2976127"/>
    <lineage>
        <taxon>Bacteria</taxon>
        <taxon>Pseudomonadati</taxon>
        <taxon>Bacteroidota</taxon>
        <taxon>Flavobacteriia</taxon>
        <taxon>Flavobacteriales</taxon>
        <taxon>Flavobacteriaceae</taxon>
        <taxon>Maribacter</taxon>
    </lineage>
</organism>
<dbReference type="SUPFAM" id="SSF49785">
    <property type="entry name" value="Galactose-binding domain-like"/>
    <property type="match status" value="1"/>
</dbReference>
<gene>
    <name evidence="1" type="ORF">NYZ99_11470</name>
</gene>
<evidence type="ECO:0000313" key="1">
    <source>
        <dbReference type="EMBL" id="UWX53761.1"/>
    </source>
</evidence>
<evidence type="ECO:0000313" key="2">
    <source>
        <dbReference type="Proteomes" id="UP001059209"/>
    </source>
</evidence>
<dbReference type="RefSeq" id="WP_260571272.1">
    <property type="nucleotide sequence ID" value="NZ_CP104205.1"/>
</dbReference>